<feature type="domain" description="Soluble ligand binding" evidence="4">
    <location>
        <begin position="832"/>
        <end position="881"/>
    </location>
</feature>
<proteinExistence type="predicted"/>
<dbReference type="RefSeq" id="WP_254101071.1">
    <property type="nucleotide sequence ID" value="NZ_JANATA010000015.1"/>
</dbReference>
<keyword evidence="1 2" id="KW-0732">Signal</keyword>
<evidence type="ECO:0000259" key="4">
    <source>
        <dbReference type="Pfam" id="PF10531"/>
    </source>
</evidence>
<protein>
    <submittedName>
        <fullName evidence="5">SLBB domain-containing protein</fullName>
    </submittedName>
</protein>
<dbReference type="Proteomes" id="UP001165413">
    <property type="component" value="Unassembled WGS sequence"/>
</dbReference>
<gene>
    <name evidence="5" type="ORF">NLF92_09155</name>
</gene>
<feature type="chain" id="PRO_5041364337" evidence="2">
    <location>
        <begin position="29"/>
        <end position="936"/>
    </location>
</feature>
<feature type="domain" description="Soluble ligand binding" evidence="4">
    <location>
        <begin position="603"/>
        <end position="649"/>
    </location>
</feature>
<feature type="domain" description="Soluble ligand binding" evidence="4">
    <location>
        <begin position="304"/>
        <end position="356"/>
    </location>
</feature>
<dbReference type="Pfam" id="PF10531">
    <property type="entry name" value="SLBB"/>
    <property type="match status" value="7"/>
</dbReference>
<evidence type="ECO:0000256" key="1">
    <source>
        <dbReference type="ARBA" id="ARBA00022729"/>
    </source>
</evidence>
<dbReference type="InterPro" id="IPR003715">
    <property type="entry name" value="Poly_export_N"/>
</dbReference>
<dbReference type="Gene3D" id="3.30.1950.10">
    <property type="entry name" value="wza like domain"/>
    <property type="match status" value="1"/>
</dbReference>
<name>A0AA41X328_9ALTE</name>
<feature type="domain" description="Soluble ligand binding" evidence="4">
    <location>
        <begin position="496"/>
        <end position="540"/>
    </location>
</feature>
<dbReference type="PANTHER" id="PTHR33619">
    <property type="entry name" value="POLYSACCHARIDE EXPORT PROTEIN GFCE-RELATED"/>
    <property type="match status" value="1"/>
</dbReference>
<keyword evidence="6" id="KW-1185">Reference proteome</keyword>
<feature type="domain" description="Polysaccharide export protein N-terminal" evidence="3">
    <location>
        <begin position="138"/>
        <end position="201"/>
    </location>
</feature>
<dbReference type="Gene3D" id="3.10.560.10">
    <property type="entry name" value="Outer membrane lipoprotein wza domain like"/>
    <property type="match status" value="7"/>
</dbReference>
<feature type="domain" description="Soluble ligand binding" evidence="4">
    <location>
        <begin position="694"/>
        <end position="730"/>
    </location>
</feature>
<dbReference type="InterPro" id="IPR019554">
    <property type="entry name" value="Soluble_ligand-bd"/>
</dbReference>
<comment type="caution">
    <text evidence="5">The sequence shown here is derived from an EMBL/GenBank/DDBJ whole genome shotgun (WGS) entry which is preliminary data.</text>
</comment>
<reference evidence="5" key="1">
    <citation type="submission" date="2022-07" db="EMBL/GenBank/DDBJ databases">
        <title>Characterization of the Novel Bacterium Alteromonas immobilis LMIT006 and Alteromonas gregis LMIT007.</title>
        <authorList>
            <person name="Lin X."/>
        </authorList>
    </citation>
    <scope>NUCLEOTIDE SEQUENCE</scope>
    <source>
        <strain evidence="5">LMIT007</strain>
    </source>
</reference>
<organism evidence="5 6">
    <name type="scientific">Opacimonas viscosa</name>
    <dbReference type="NCBI Taxonomy" id="2961944"/>
    <lineage>
        <taxon>Bacteria</taxon>
        <taxon>Pseudomonadati</taxon>
        <taxon>Pseudomonadota</taxon>
        <taxon>Gammaproteobacteria</taxon>
        <taxon>Alteromonadales</taxon>
        <taxon>Alteromonadaceae</taxon>
        <taxon>Opacimonas</taxon>
    </lineage>
</organism>
<accession>A0AA41X328</accession>
<dbReference type="Pfam" id="PF02563">
    <property type="entry name" value="Poly_export"/>
    <property type="match status" value="1"/>
</dbReference>
<feature type="domain" description="Soluble ligand binding" evidence="4">
    <location>
        <begin position="388"/>
        <end position="414"/>
    </location>
</feature>
<evidence type="ECO:0000313" key="5">
    <source>
        <dbReference type="EMBL" id="MCP3429108.1"/>
    </source>
</evidence>
<dbReference type="PANTHER" id="PTHR33619:SF3">
    <property type="entry name" value="POLYSACCHARIDE EXPORT PROTEIN GFCE-RELATED"/>
    <property type="match status" value="1"/>
</dbReference>
<dbReference type="AlphaFoldDB" id="A0AA41X328"/>
<evidence type="ECO:0000313" key="6">
    <source>
        <dbReference type="Proteomes" id="UP001165413"/>
    </source>
</evidence>
<sequence>MNSLSRFMMATAMVGLTLTTSVSLTVNAQTISPAQLEQFKKLPKAQQEALAKQYGVDLNAVMGGAVGSAKQITTPTVVTPIAPSTSQGKAPEADVQEALKETTADKQESRNAKPPLKMFGYDLFAGAPTTFAPATDIPVPAEYIVGPGDNINLNFYGKSNTQVTLVVDRSGTINVPDLGPFQVAGLSFQELKQYLSEEVKQRTIGQNVITTLGEMRSIRIFILGEANRPGSYTVSALSTITNALFVSGGVKKTGSLRDIQLKRNGEIVGRFDLYDLMLSGDTSNDIRVLPGDVIFIPPVGRTAGISGEVKRPAIFELKDEQTFADLVQLSGGFLPTSFLPATKVNRIDTDGQRTVIDVDLTKQDNLDQTLVNGDTVRVFSILDSLEDVVSVTGHVFRPGNYAYTAGMTVSDIISDVKDLLPNADLGYALIRRETPVTREIFFEQFAMRDVLNGKAIPLAPRDKLVFFSNSGERDGLIKADIAQLRGQTRLNTPANVVTVTGPVNQPGAYPFINGMTVEKLLAAAGNLNLEAESGYAVLVRTNSARELSTETLDLQSADKLALTLQAEDTLYLFSKNQDRAETLKPIIERLQAQVTKDVANLLVTISGEVRFPGTYPYSENMSIAELVHAAGGLTEAAYLQEAEISRFETDTKSNAERVTVRVPLEYELANNQTVLKPKDNLQIQRIPEWYEKQYVTLAGEFTFPGRYLIRDGETIAEVIQRAGGFTDLAYPGATVFLRDSVAVSQRREIQRMEKMLTKQLEIAMAGKAMSSTLPVQQATPDLTKLTQIVDETAEDGLGRVAIDLVGQISGIGDPVVLFANDSIYVPRKPATVQIIGEVHMNSAHVFDSNYTLNDYLNMAGGTTTFADDSEVFVIRADGRIIKPRADWFVFNSANIQPGDTIVVPLDVNLQNNLTLWQQVTQIIYNSAVAVAAIRGL</sequence>
<dbReference type="EMBL" id="JANATA010000015">
    <property type="protein sequence ID" value="MCP3429108.1"/>
    <property type="molecule type" value="Genomic_DNA"/>
</dbReference>
<evidence type="ECO:0000259" key="3">
    <source>
        <dbReference type="Pfam" id="PF02563"/>
    </source>
</evidence>
<feature type="signal peptide" evidence="2">
    <location>
        <begin position="1"/>
        <end position="28"/>
    </location>
</feature>
<evidence type="ECO:0000256" key="2">
    <source>
        <dbReference type="SAM" id="SignalP"/>
    </source>
</evidence>
<dbReference type="GO" id="GO:0015159">
    <property type="term" value="F:polysaccharide transmembrane transporter activity"/>
    <property type="evidence" value="ECO:0007669"/>
    <property type="project" value="InterPro"/>
</dbReference>
<dbReference type="InterPro" id="IPR049712">
    <property type="entry name" value="Poly_export"/>
</dbReference>
<feature type="domain" description="Soluble ligand binding" evidence="4">
    <location>
        <begin position="220"/>
        <end position="269"/>
    </location>
</feature>